<dbReference type="SUPFAM" id="SSF50978">
    <property type="entry name" value="WD40 repeat-like"/>
    <property type="match status" value="1"/>
</dbReference>
<protein>
    <recommendedName>
        <fullName evidence="3">DDB1- and CUL4-associated factor 12 beta-propeller domain-containing protein</fullName>
    </recommendedName>
</protein>
<feature type="compositionally biased region" description="Basic and acidic residues" evidence="2">
    <location>
        <begin position="207"/>
        <end position="218"/>
    </location>
</feature>
<keyword evidence="1" id="KW-0853">WD repeat</keyword>
<dbReference type="AlphaFoldDB" id="A0A2T7NFL5"/>
<dbReference type="InterPro" id="IPR015943">
    <property type="entry name" value="WD40/YVTN_repeat-like_dom_sf"/>
</dbReference>
<feature type="repeat" description="WD" evidence="1">
    <location>
        <begin position="307"/>
        <end position="347"/>
    </location>
</feature>
<dbReference type="SMART" id="SM00320">
    <property type="entry name" value="WD40"/>
    <property type="match status" value="2"/>
</dbReference>
<dbReference type="Pfam" id="PF23760">
    <property type="entry name" value="Beta-prop_DCAF12"/>
    <property type="match status" value="1"/>
</dbReference>
<reference evidence="4 5" key="1">
    <citation type="submission" date="2018-04" db="EMBL/GenBank/DDBJ databases">
        <title>The genome of golden apple snail Pomacea canaliculata provides insight into stress tolerance and invasive adaptation.</title>
        <authorList>
            <person name="Liu C."/>
            <person name="Liu B."/>
            <person name="Ren Y."/>
            <person name="Zhang Y."/>
            <person name="Wang H."/>
            <person name="Li S."/>
            <person name="Jiang F."/>
            <person name="Yin L."/>
            <person name="Zhang G."/>
            <person name="Qian W."/>
            <person name="Fan W."/>
        </authorList>
    </citation>
    <scope>NUCLEOTIDE SEQUENCE [LARGE SCALE GENOMIC DNA]</scope>
    <source>
        <strain evidence="4">SZHN2017</strain>
        <tissue evidence="4">Muscle</tissue>
    </source>
</reference>
<evidence type="ECO:0000259" key="3">
    <source>
        <dbReference type="Pfam" id="PF23760"/>
    </source>
</evidence>
<organism evidence="4 5">
    <name type="scientific">Pomacea canaliculata</name>
    <name type="common">Golden apple snail</name>
    <dbReference type="NCBI Taxonomy" id="400727"/>
    <lineage>
        <taxon>Eukaryota</taxon>
        <taxon>Metazoa</taxon>
        <taxon>Spiralia</taxon>
        <taxon>Lophotrochozoa</taxon>
        <taxon>Mollusca</taxon>
        <taxon>Gastropoda</taxon>
        <taxon>Caenogastropoda</taxon>
        <taxon>Architaenioglossa</taxon>
        <taxon>Ampullarioidea</taxon>
        <taxon>Ampullariidae</taxon>
        <taxon>Pomacea</taxon>
    </lineage>
</organism>
<sequence>MTERLDIHPRIEYKSEHSGHASIKLIVLDAGPSGDDQRFLEVRGRAVHQLDPPLGSLDSVANGDEVQDGHRDLLAEQTDLERPVQVPAVVVVLDEELQCHLRRDGLVDHLGLPQQRVLRRPRHHYHHRERHQPETCHADATLRRRKEKVRAQRANLLPRDSIPARSQSEGSRLFAPSTLLFTPPPAILFSLHRLSPIVGGRGQHGQSNDRAKAEHREGLSPLTGRSWGETVGGGSEGKRCSARRPKMTEKGCGDIDDEKLVMWQNADVESLLVADLSPSAWLVRTFHPTCRRVAVFRSKLIFDARIRGGHTDWVFDMEWIDDEFLVTGSRDSLLALWRVDNVDDSRTSRMTCLYVPEYAIKKPIFTKPCEKALKVRALTINHRRSEMAVLSLNAYFHLWDIETFHPLWINRLRCARENVCITVSEERNLYAVGSHSCFTLVDSRKKTEHQIPAKHRERGLFQGIRSLSFQKDIITIGTGVGLVMFYDIRAGKYLENPCGHPCQLLVGNGWLKHDESYQDIFLDNIYPNAIYTHAYDETEYDSSQQVDLCLLSCGVTMRHSGHSCRLSHQANKKN</sequence>
<dbReference type="PROSITE" id="PS50082">
    <property type="entry name" value="WD_REPEATS_2"/>
    <property type="match status" value="1"/>
</dbReference>
<feature type="region of interest" description="Disordered" evidence="2">
    <location>
        <begin position="200"/>
        <end position="248"/>
    </location>
</feature>
<evidence type="ECO:0000313" key="4">
    <source>
        <dbReference type="EMBL" id="PVD19977.1"/>
    </source>
</evidence>
<gene>
    <name evidence="4" type="ORF">C0Q70_20471</name>
</gene>
<name>A0A2T7NFL5_POMCA</name>
<dbReference type="Proteomes" id="UP000245119">
    <property type="component" value="Linkage Group LG13"/>
</dbReference>
<evidence type="ECO:0000313" key="5">
    <source>
        <dbReference type="Proteomes" id="UP000245119"/>
    </source>
</evidence>
<feature type="domain" description="DDB1- and CUL4-associated factor 12 beta-propeller" evidence="3">
    <location>
        <begin position="307"/>
        <end position="539"/>
    </location>
</feature>
<accession>A0A2T7NFL5</accession>
<dbReference type="InterPro" id="IPR036322">
    <property type="entry name" value="WD40_repeat_dom_sf"/>
</dbReference>
<evidence type="ECO:0000256" key="2">
    <source>
        <dbReference type="SAM" id="MobiDB-lite"/>
    </source>
</evidence>
<dbReference type="EMBL" id="PZQS01000013">
    <property type="protein sequence ID" value="PVD19977.1"/>
    <property type="molecule type" value="Genomic_DNA"/>
</dbReference>
<proteinExistence type="predicted"/>
<dbReference type="InterPro" id="IPR056151">
    <property type="entry name" value="Beta-prop_DCAF12"/>
</dbReference>
<keyword evidence="5" id="KW-1185">Reference proteome</keyword>
<dbReference type="STRING" id="400727.A0A2T7NFL5"/>
<comment type="caution">
    <text evidence="4">The sequence shown here is derived from an EMBL/GenBank/DDBJ whole genome shotgun (WGS) entry which is preliminary data.</text>
</comment>
<dbReference type="Gene3D" id="2.130.10.10">
    <property type="entry name" value="YVTN repeat-like/Quinoprotein amine dehydrogenase"/>
    <property type="match status" value="1"/>
</dbReference>
<dbReference type="InterPro" id="IPR001680">
    <property type="entry name" value="WD40_rpt"/>
</dbReference>
<dbReference type="OrthoDB" id="9610195at2759"/>
<evidence type="ECO:0000256" key="1">
    <source>
        <dbReference type="PROSITE-ProRule" id="PRU00221"/>
    </source>
</evidence>